<comment type="similarity">
    <text evidence="1 4">Belongs to the cyclophilin-type PPIase family.</text>
</comment>
<name>A0A1X9NM84_9GAMM</name>
<accession>A0A1X9NM84</accession>
<evidence type="ECO:0000256" key="2">
    <source>
        <dbReference type="ARBA" id="ARBA00023110"/>
    </source>
</evidence>
<dbReference type="SUPFAM" id="SSF50891">
    <property type="entry name" value="Cyclophilin-like"/>
    <property type="match status" value="1"/>
</dbReference>
<keyword evidence="7" id="KW-1185">Reference proteome</keyword>
<dbReference type="InterPro" id="IPR044665">
    <property type="entry name" value="E_coli_cyclophilin_A-like"/>
</dbReference>
<reference evidence="6 7" key="1">
    <citation type="submission" date="2016-11" db="EMBL/GenBank/DDBJ databases">
        <title>Trade-off between light-utilization and light-protection in marine flavobacteria.</title>
        <authorList>
            <person name="Kumagai Y."/>
        </authorList>
    </citation>
    <scope>NUCLEOTIDE SEQUENCE [LARGE SCALE GENOMIC DNA]</scope>
    <source>
        <strain evidence="6 7">NBRC 107125</strain>
    </source>
</reference>
<comment type="function">
    <text evidence="4">PPIases accelerate the folding of proteins. It catalyzes the cis-trans isomerization of proline imidic peptide bonds in oligopeptides.</text>
</comment>
<dbReference type="RefSeq" id="WP_085759191.1">
    <property type="nucleotide sequence ID" value="NZ_CP019343.1"/>
</dbReference>
<dbReference type="KEGG" id="osg:BST96_13410"/>
<dbReference type="GO" id="GO:0003755">
    <property type="term" value="F:peptidyl-prolyl cis-trans isomerase activity"/>
    <property type="evidence" value="ECO:0007669"/>
    <property type="project" value="UniProtKB-UniRule"/>
</dbReference>
<dbReference type="PRINTS" id="PR00153">
    <property type="entry name" value="CSAPPISMRASE"/>
</dbReference>
<dbReference type="InterPro" id="IPR029000">
    <property type="entry name" value="Cyclophilin-like_dom_sf"/>
</dbReference>
<dbReference type="PROSITE" id="PS51257">
    <property type="entry name" value="PROKAR_LIPOPROTEIN"/>
    <property type="match status" value="1"/>
</dbReference>
<dbReference type="PROSITE" id="PS50072">
    <property type="entry name" value="CSA_PPIASE_2"/>
    <property type="match status" value="1"/>
</dbReference>
<gene>
    <name evidence="6" type="ORF">BST96_13410</name>
</gene>
<dbReference type="CDD" id="cd01920">
    <property type="entry name" value="cyclophilin_EcCYP_like"/>
    <property type="match status" value="1"/>
</dbReference>
<protein>
    <recommendedName>
        <fullName evidence="4">Peptidyl-prolyl cis-trans isomerase</fullName>
        <shortName evidence="4">PPIase</shortName>
        <ecNumber evidence="4">5.2.1.8</ecNumber>
    </recommendedName>
</protein>
<keyword evidence="2 4" id="KW-0697">Rotamase</keyword>
<organism evidence="6 7">
    <name type="scientific">Oceanicoccus sagamiensis</name>
    <dbReference type="NCBI Taxonomy" id="716816"/>
    <lineage>
        <taxon>Bacteria</taxon>
        <taxon>Pseudomonadati</taxon>
        <taxon>Pseudomonadota</taxon>
        <taxon>Gammaproteobacteria</taxon>
        <taxon>Cellvibrionales</taxon>
        <taxon>Spongiibacteraceae</taxon>
        <taxon>Oceanicoccus</taxon>
    </lineage>
</organism>
<dbReference type="InterPro" id="IPR020892">
    <property type="entry name" value="Cyclophilin-type_PPIase_CS"/>
</dbReference>
<evidence type="ECO:0000256" key="4">
    <source>
        <dbReference type="RuleBase" id="RU363019"/>
    </source>
</evidence>
<sequence length="194" mass="21486">MKKQTLLLLSLIFSGLACMPVFAADKDSTPKNPTAIIHTTKGPITIELYAKEAPITVANFIDYAESGFYNDTIFHRVIKRFMIQGGGFTKEMQRKNPKAPIANESGNGLHNDRWTLAMARTNDPDSATSQFFINTKMNSSLDKKGKTPGYAVFAIVTDGQYVVKSIEKTPTMTLGSYADVPVEPVYIERVEIIK</sequence>
<dbReference type="Proteomes" id="UP000193450">
    <property type="component" value="Chromosome"/>
</dbReference>
<dbReference type="EC" id="5.2.1.8" evidence="4"/>
<dbReference type="EMBL" id="CP019343">
    <property type="protein sequence ID" value="ARN75023.1"/>
    <property type="molecule type" value="Genomic_DNA"/>
</dbReference>
<evidence type="ECO:0000313" key="6">
    <source>
        <dbReference type="EMBL" id="ARN75023.1"/>
    </source>
</evidence>
<dbReference type="GO" id="GO:0006457">
    <property type="term" value="P:protein folding"/>
    <property type="evidence" value="ECO:0007669"/>
    <property type="project" value="InterPro"/>
</dbReference>
<dbReference type="InterPro" id="IPR002130">
    <property type="entry name" value="Cyclophilin-type_PPIase_dom"/>
</dbReference>
<proteinExistence type="inferred from homology"/>
<keyword evidence="4" id="KW-0732">Signal</keyword>
<feature type="chain" id="PRO_5011821898" description="Peptidyl-prolyl cis-trans isomerase" evidence="4">
    <location>
        <begin position="24"/>
        <end position="194"/>
    </location>
</feature>
<evidence type="ECO:0000313" key="7">
    <source>
        <dbReference type="Proteomes" id="UP000193450"/>
    </source>
</evidence>
<dbReference type="OrthoDB" id="9807797at2"/>
<comment type="catalytic activity">
    <reaction evidence="4">
        <text>[protein]-peptidylproline (omega=180) = [protein]-peptidylproline (omega=0)</text>
        <dbReference type="Rhea" id="RHEA:16237"/>
        <dbReference type="Rhea" id="RHEA-COMP:10747"/>
        <dbReference type="Rhea" id="RHEA-COMP:10748"/>
        <dbReference type="ChEBI" id="CHEBI:83833"/>
        <dbReference type="ChEBI" id="CHEBI:83834"/>
        <dbReference type="EC" id="5.2.1.8"/>
    </reaction>
</comment>
<dbReference type="PANTHER" id="PTHR43246">
    <property type="entry name" value="PEPTIDYL-PROLYL CIS-TRANS ISOMERASE CYP38, CHLOROPLASTIC"/>
    <property type="match status" value="1"/>
</dbReference>
<dbReference type="AlphaFoldDB" id="A0A1X9NM84"/>
<evidence type="ECO:0000256" key="1">
    <source>
        <dbReference type="ARBA" id="ARBA00007365"/>
    </source>
</evidence>
<feature type="signal peptide" evidence="4">
    <location>
        <begin position="1"/>
        <end position="23"/>
    </location>
</feature>
<evidence type="ECO:0000256" key="3">
    <source>
        <dbReference type="ARBA" id="ARBA00023235"/>
    </source>
</evidence>
<keyword evidence="3 4" id="KW-0413">Isomerase</keyword>
<dbReference type="PROSITE" id="PS00170">
    <property type="entry name" value="CSA_PPIASE_1"/>
    <property type="match status" value="1"/>
</dbReference>
<dbReference type="STRING" id="716816.BST96_13410"/>
<feature type="domain" description="PPIase cyclophilin-type" evidence="5">
    <location>
        <begin position="42"/>
        <end position="192"/>
    </location>
</feature>
<evidence type="ECO:0000259" key="5">
    <source>
        <dbReference type="PROSITE" id="PS50072"/>
    </source>
</evidence>
<dbReference type="Gene3D" id="2.40.100.10">
    <property type="entry name" value="Cyclophilin-like"/>
    <property type="match status" value="1"/>
</dbReference>
<dbReference type="Pfam" id="PF00160">
    <property type="entry name" value="Pro_isomerase"/>
    <property type="match status" value="1"/>
</dbReference>